<accession>A0A5B7WX78</accession>
<organism evidence="1 2">
    <name type="scientific">Glutamicibacter creatinolyticus</name>
    <dbReference type="NCBI Taxonomy" id="162496"/>
    <lineage>
        <taxon>Bacteria</taxon>
        <taxon>Bacillati</taxon>
        <taxon>Actinomycetota</taxon>
        <taxon>Actinomycetes</taxon>
        <taxon>Micrococcales</taxon>
        <taxon>Micrococcaceae</taxon>
        <taxon>Glutamicibacter</taxon>
    </lineage>
</organism>
<dbReference type="EMBL" id="CP034412">
    <property type="protein sequence ID" value="QCY48529.1"/>
    <property type="molecule type" value="Genomic_DNA"/>
</dbReference>
<keyword evidence="2" id="KW-1185">Reference proteome</keyword>
<sequence length="69" mass="7940">MSDTQFLIETPEQSRIFLAAGSAADFLLAGGFANAGREPHWHLRWCLERMQLEEFMEVGQARVFCQHQE</sequence>
<dbReference type="Proteomes" id="UP000307000">
    <property type="component" value="Chromosome"/>
</dbReference>
<gene>
    <name evidence="1" type="ORF">GcLGCM259_2822</name>
</gene>
<dbReference type="KEGG" id="gcr:GcLGCM259_2822"/>
<dbReference type="AlphaFoldDB" id="A0A5B7WX78"/>
<protein>
    <submittedName>
        <fullName evidence="1">Uncharacterized protein</fullName>
    </submittedName>
</protein>
<evidence type="ECO:0000313" key="1">
    <source>
        <dbReference type="EMBL" id="QCY48529.1"/>
    </source>
</evidence>
<dbReference type="RefSeq" id="WP_138927034.1">
    <property type="nucleotide sequence ID" value="NZ_CP034412.1"/>
</dbReference>
<name>A0A5B7WX78_9MICC</name>
<evidence type="ECO:0000313" key="2">
    <source>
        <dbReference type="Proteomes" id="UP000307000"/>
    </source>
</evidence>
<proteinExistence type="predicted"/>
<reference evidence="1 2" key="1">
    <citation type="submission" date="2018-12" db="EMBL/GenBank/DDBJ databases">
        <title>Complete Genome Sequence of Glutamicibacter creatinolyticus strain LGCM259,isolated from an abscess of a 12-year-old mare in Italy.</title>
        <authorList>
            <person name="Santos R.G."/>
            <person name="Silva A.L."/>
            <person name="Seyffert N."/>
            <person name="Castro T.L.P."/>
            <person name="Attili A.R."/>
            <person name="Rifici C."/>
            <person name="Mazzullo G."/>
            <person name="Brenig B."/>
            <person name="Venanzi F."/>
            <person name="Azevedo V."/>
        </authorList>
    </citation>
    <scope>NUCLEOTIDE SEQUENCE [LARGE SCALE GENOMIC DNA]</scope>
    <source>
        <strain evidence="1 2">LGCM 259</strain>
    </source>
</reference>